<dbReference type="PRINTS" id="PR00778">
    <property type="entry name" value="HTHARSR"/>
</dbReference>
<sequence length="111" mass="12552">MLNYSPSLDATFHCLSDPTRRAIVERLAMGSASVKTLAAPFPISLPAVMLHLQVLEAGGLITSKKEGRVRTCELNREPILQAEEWMRNRKATWTELFDRLENLLDGDDERQ</sequence>
<evidence type="ECO:0000313" key="2">
    <source>
        <dbReference type="Proteomes" id="UP000287394"/>
    </source>
</evidence>
<dbReference type="PANTHER" id="PTHR38600:SF2">
    <property type="entry name" value="SLL0088 PROTEIN"/>
    <property type="match status" value="1"/>
</dbReference>
<dbReference type="InterPro" id="IPR036388">
    <property type="entry name" value="WH-like_DNA-bd_sf"/>
</dbReference>
<name>A0A402CXU7_9BACT</name>
<dbReference type="Proteomes" id="UP000287394">
    <property type="component" value="Chromosome"/>
</dbReference>
<protein>
    <submittedName>
        <fullName evidence="1">Transcriptional regulator</fullName>
    </submittedName>
</protein>
<dbReference type="KEGG" id="ccot:CCAX7_42070"/>
<dbReference type="Pfam" id="PF12840">
    <property type="entry name" value="HTH_20"/>
    <property type="match status" value="1"/>
</dbReference>
<accession>A0A402CXU7</accession>
<evidence type="ECO:0000313" key="1">
    <source>
        <dbReference type="EMBL" id="BDI32156.1"/>
    </source>
</evidence>
<dbReference type="GO" id="GO:0003700">
    <property type="term" value="F:DNA-binding transcription factor activity"/>
    <property type="evidence" value="ECO:0007669"/>
    <property type="project" value="InterPro"/>
</dbReference>
<dbReference type="RefSeq" id="WP_119322150.1">
    <property type="nucleotide sequence ID" value="NZ_AP025739.1"/>
</dbReference>
<dbReference type="Gene3D" id="1.10.10.10">
    <property type="entry name" value="Winged helix-like DNA-binding domain superfamily/Winged helix DNA-binding domain"/>
    <property type="match status" value="1"/>
</dbReference>
<keyword evidence="2" id="KW-1185">Reference proteome</keyword>
<dbReference type="PROSITE" id="PS50987">
    <property type="entry name" value="HTH_ARSR_2"/>
    <property type="match status" value="1"/>
</dbReference>
<dbReference type="AlphaFoldDB" id="A0A402CXU7"/>
<dbReference type="InterPro" id="IPR011991">
    <property type="entry name" value="ArsR-like_HTH"/>
</dbReference>
<reference evidence="1 2" key="1">
    <citation type="journal article" date="2019" name="Int. J. Syst. Evol. Microbiol.">
        <title>Capsulimonas corticalis gen. nov., sp. nov., an aerobic capsulated bacterium, of a novel bacterial order, Capsulimonadales ord. nov., of the class Armatimonadia of the phylum Armatimonadetes.</title>
        <authorList>
            <person name="Li J."/>
            <person name="Kudo C."/>
            <person name="Tonouchi A."/>
        </authorList>
    </citation>
    <scope>NUCLEOTIDE SEQUENCE [LARGE SCALE GENOMIC DNA]</scope>
    <source>
        <strain evidence="1 2">AX-7</strain>
    </source>
</reference>
<gene>
    <name evidence="1" type="ORF">CCAX7_42070</name>
</gene>
<dbReference type="EMBL" id="AP025739">
    <property type="protein sequence ID" value="BDI32156.1"/>
    <property type="molecule type" value="Genomic_DNA"/>
</dbReference>
<dbReference type="OrthoDB" id="9798998at2"/>
<dbReference type="PANTHER" id="PTHR38600">
    <property type="entry name" value="TRANSCRIPTIONAL REGULATORY PROTEIN"/>
    <property type="match status" value="1"/>
</dbReference>
<dbReference type="SMART" id="SM00418">
    <property type="entry name" value="HTH_ARSR"/>
    <property type="match status" value="1"/>
</dbReference>
<dbReference type="SUPFAM" id="SSF46785">
    <property type="entry name" value="Winged helix' DNA-binding domain"/>
    <property type="match status" value="1"/>
</dbReference>
<dbReference type="InterPro" id="IPR036390">
    <property type="entry name" value="WH_DNA-bd_sf"/>
</dbReference>
<dbReference type="CDD" id="cd00090">
    <property type="entry name" value="HTH_ARSR"/>
    <property type="match status" value="1"/>
</dbReference>
<dbReference type="NCBIfam" id="NF033788">
    <property type="entry name" value="HTH_metalloreg"/>
    <property type="match status" value="1"/>
</dbReference>
<organism evidence="1 2">
    <name type="scientific">Capsulimonas corticalis</name>
    <dbReference type="NCBI Taxonomy" id="2219043"/>
    <lineage>
        <taxon>Bacteria</taxon>
        <taxon>Bacillati</taxon>
        <taxon>Armatimonadota</taxon>
        <taxon>Armatimonadia</taxon>
        <taxon>Capsulimonadales</taxon>
        <taxon>Capsulimonadaceae</taxon>
        <taxon>Capsulimonas</taxon>
    </lineage>
</organism>
<proteinExistence type="predicted"/>
<dbReference type="InterPro" id="IPR001845">
    <property type="entry name" value="HTH_ArsR_DNA-bd_dom"/>
</dbReference>